<evidence type="ECO:0000313" key="1">
    <source>
        <dbReference type="EMBL" id="ETO22089.1"/>
    </source>
</evidence>
<dbReference type="Proteomes" id="UP000023152">
    <property type="component" value="Unassembled WGS sequence"/>
</dbReference>
<comment type="caution">
    <text evidence="1">The sequence shown here is derived from an EMBL/GenBank/DDBJ whole genome shotgun (WGS) entry which is preliminary data.</text>
</comment>
<gene>
    <name evidence="1" type="ORF">RFI_15114</name>
</gene>
<proteinExistence type="predicted"/>
<sequence length="460" mass="53966">MYVYVCNYVHIYLNKKKKKVFFCDYSTNIEQLECFLLRASSSLLTHLHCLIQPELLPRPLQQALVTLLPKYMHKPTCLLAIITTDGKSIVPQTFTVFRDMDALLLALNESRMFYSSVMCGSLEDFEKRKNHSPFVQVFLSQHECVGKSYLISSIQKKLQIKPKHFVHIPINTSVVDRDFIVDQFATAPVTDELMVCFIVTLHTHTHMYMLAYVFCVKSYAYNICTDVNTLMFQLLVLRYLIASNGQSFSIRRNHAILVELPTQLCKTHKPTRLSDVLKWFHFFGERINELAISFCEVLDELREAKPLYPNRVRKNTLNLNEKEQFVLKYLDALQRGELKNRDDHSPDWNYQDNEDINRARMEELMRQYCPILLQFMYRQLVQVYNFIYTRNANVPVVQQQIIPLHQMIVSSLTKSSQSIACNMYIERKDHDSEDSLQEAKGTEEFFLVQEWKTADPPLYC</sequence>
<dbReference type="EMBL" id="ASPP01011045">
    <property type="protein sequence ID" value="ETO22089.1"/>
    <property type="molecule type" value="Genomic_DNA"/>
</dbReference>
<accession>X6N8L1</accession>
<dbReference type="AlphaFoldDB" id="X6N8L1"/>
<keyword evidence="2" id="KW-1185">Reference proteome</keyword>
<protein>
    <submittedName>
        <fullName evidence="1">Uncharacterized protein</fullName>
    </submittedName>
</protein>
<name>X6N8L1_RETFI</name>
<evidence type="ECO:0000313" key="2">
    <source>
        <dbReference type="Proteomes" id="UP000023152"/>
    </source>
</evidence>
<organism evidence="1 2">
    <name type="scientific">Reticulomyxa filosa</name>
    <dbReference type="NCBI Taxonomy" id="46433"/>
    <lineage>
        <taxon>Eukaryota</taxon>
        <taxon>Sar</taxon>
        <taxon>Rhizaria</taxon>
        <taxon>Retaria</taxon>
        <taxon>Foraminifera</taxon>
        <taxon>Monothalamids</taxon>
        <taxon>Reticulomyxidae</taxon>
        <taxon>Reticulomyxa</taxon>
    </lineage>
</organism>
<reference evidence="1 2" key="1">
    <citation type="journal article" date="2013" name="Curr. Biol.">
        <title>The Genome of the Foraminiferan Reticulomyxa filosa.</title>
        <authorList>
            <person name="Glockner G."/>
            <person name="Hulsmann N."/>
            <person name="Schleicher M."/>
            <person name="Noegel A.A."/>
            <person name="Eichinger L."/>
            <person name="Gallinger C."/>
            <person name="Pawlowski J."/>
            <person name="Sierra R."/>
            <person name="Euteneuer U."/>
            <person name="Pillet L."/>
            <person name="Moustafa A."/>
            <person name="Platzer M."/>
            <person name="Groth M."/>
            <person name="Szafranski K."/>
            <person name="Schliwa M."/>
        </authorList>
    </citation>
    <scope>NUCLEOTIDE SEQUENCE [LARGE SCALE GENOMIC DNA]</scope>
</reference>